<dbReference type="SUPFAM" id="SSF47323">
    <property type="entry name" value="Anticodon-binding domain of a subclass of class I aminoacyl-tRNA synthetases"/>
    <property type="match status" value="1"/>
</dbReference>
<dbReference type="FunFam" id="1.10.730.10:FF:000002">
    <property type="entry name" value="Leucine--tRNA ligase"/>
    <property type="match status" value="1"/>
</dbReference>
<feature type="domain" description="Aminoacyl-tRNA synthetase class Ia" evidence="11">
    <location>
        <begin position="410"/>
        <end position="554"/>
    </location>
</feature>
<dbReference type="PANTHER" id="PTHR43740:SF2">
    <property type="entry name" value="LEUCINE--TRNA LIGASE, MITOCHONDRIAL"/>
    <property type="match status" value="1"/>
</dbReference>
<reference evidence="13" key="1">
    <citation type="submission" date="2020-10" db="EMBL/GenBank/DDBJ databases">
        <authorList>
            <person name="Kikuchi T."/>
        </authorList>
    </citation>
    <scope>NUCLEOTIDE SEQUENCE</scope>
    <source>
        <strain evidence="13">NKZ352</strain>
    </source>
</reference>
<dbReference type="InterPro" id="IPR001412">
    <property type="entry name" value="aa-tRNA-synth_I_CS"/>
</dbReference>
<keyword evidence="6 10" id="KW-0648">Protein biosynthesis</keyword>
<dbReference type="SUPFAM" id="SSF52374">
    <property type="entry name" value="Nucleotidylyl transferase"/>
    <property type="match status" value="1"/>
</dbReference>
<dbReference type="InterPro" id="IPR014729">
    <property type="entry name" value="Rossmann-like_a/b/a_fold"/>
</dbReference>
<keyword evidence="7 10" id="KW-0030">Aminoacyl-tRNA synthetase</keyword>
<evidence type="ECO:0000256" key="2">
    <source>
        <dbReference type="ARBA" id="ARBA00013164"/>
    </source>
</evidence>
<evidence type="ECO:0000256" key="3">
    <source>
        <dbReference type="ARBA" id="ARBA00022598"/>
    </source>
</evidence>
<keyword evidence="5 10" id="KW-0067">ATP-binding</keyword>
<dbReference type="GO" id="GO:0006429">
    <property type="term" value="P:leucyl-tRNA aminoacylation"/>
    <property type="evidence" value="ECO:0007669"/>
    <property type="project" value="InterPro"/>
</dbReference>
<keyword evidence="3 10" id="KW-0436">Ligase</keyword>
<evidence type="ECO:0000256" key="6">
    <source>
        <dbReference type="ARBA" id="ARBA00022917"/>
    </source>
</evidence>
<sequence>MRRASRALRGHAVVPSTSFRFSSALQWPSENIRISENIKLLEEFWAERLQEQFKQAKSDYMLMLISYLSSVGNGKKRYILSMFPYPSGRLHMGHMRVYTISDVSARYYRLNGFKVIHPIGWDSFGLPAENAARERGVDPREWTLQNISAMREQLTKTGVLFDWEREISTCDPQFYRWTQWLFCKLHEKKLIRRSLSEVNWDPVDQTVLAAEQIDNEGRSWRSGAKAEKRKLRQWMVETPRYAKALHDGLKDLAPQWKEVADIQSNWIGRCDVFRFLLPVNNKDTGAKLDEQLDLRIKEIRQISQTFFLVLRQSHPFADVSKKGIDEPYQLPISVLNGVTGQWMDVVVAPDDYQKNAEFHLDVRPGDPKIDDVLISTFGLKSSRKDLSMNKNDVQEIASFGGYGGYETSRTLQDWVVSRQRGWGTPIPMILSRDGTAAVPVKYEDLPLLQGNGGVEVDCSRLAGGKGVLESDTLDTFFDSSWYYLRYLDPKNNHEIVSKNALSGMPVDLYVGGIEHAAVHMFFARFISYFLNNIGVTEVKEPFVDLIPQGIVRGKTFVEKNSRRYLKPEEIVGDDKLKTTSGEDVEVVFEKMSKSKNNGIDPLVVLERDGVDLTRLQLLDAAAPRAPINWGDSDLKGIKKWLDRTANVVSKFVAARKTGSLPKSVENVEKELKETYNFFVRNVSMCLEVLHLHNTALARLQGFTNSLRKMKSEDLAASQEGERCLKALIIMIEVFAPHVSAELWSALETVTSSAEKRWPQVDEDAKIDFMLMVDGVSCGRLAVDRREVEGRTVEETLRRAQRVEHKLVLQKLAEAGLKTQSVTQSERLGFHMTLNMKLQGDSGVNAKKFRRFWMRYKLSDEKEVKGVKKNKEKKESY</sequence>
<evidence type="ECO:0000259" key="12">
    <source>
        <dbReference type="Pfam" id="PF08264"/>
    </source>
</evidence>
<dbReference type="CDD" id="cd00812">
    <property type="entry name" value="LeuRS_core"/>
    <property type="match status" value="1"/>
</dbReference>
<evidence type="ECO:0000259" key="11">
    <source>
        <dbReference type="Pfam" id="PF00133"/>
    </source>
</evidence>
<dbReference type="EMBL" id="CAJGYM010000004">
    <property type="protein sequence ID" value="CAD6186309.1"/>
    <property type="molecule type" value="Genomic_DNA"/>
</dbReference>
<feature type="domain" description="Aminoacyl-tRNA synthetase class Ia" evidence="11">
    <location>
        <begin position="74"/>
        <end position="251"/>
    </location>
</feature>
<accession>A0A8S1GSR1</accession>
<evidence type="ECO:0000313" key="14">
    <source>
        <dbReference type="Proteomes" id="UP000835052"/>
    </source>
</evidence>
<dbReference type="InterPro" id="IPR009080">
    <property type="entry name" value="tRNAsynth_Ia_anticodon-bd"/>
</dbReference>
<dbReference type="AlphaFoldDB" id="A0A8S1GSR1"/>
<comment type="catalytic activity">
    <reaction evidence="9">
        <text>tRNA(Leu) + L-leucine + ATP = L-leucyl-tRNA(Leu) + AMP + diphosphate</text>
        <dbReference type="Rhea" id="RHEA:11688"/>
        <dbReference type="Rhea" id="RHEA-COMP:9613"/>
        <dbReference type="Rhea" id="RHEA-COMP:9622"/>
        <dbReference type="ChEBI" id="CHEBI:30616"/>
        <dbReference type="ChEBI" id="CHEBI:33019"/>
        <dbReference type="ChEBI" id="CHEBI:57427"/>
        <dbReference type="ChEBI" id="CHEBI:78442"/>
        <dbReference type="ChEBI" id="CHEBI:78494"/>
        <dbReference type="ChEBI" id="CHEBI:456215"/>
        <dbReference type="EC" id="6.1.1.4"/>
    </reaction>
</comment>
<dbReference type="GO" id="GO:0032543">
    <property type="term" value="P:mitochondrial translation"/>
    <property type="evidence" value="ECO:0007669"/>
    <property type="project" value="TreeGrafter"/>
</dbReference>
<keyword evidence="4 10" id="KW-0547">Nucleotide-binding</keyword>
<dbReference type="FunFam" id="3.40.50.620:FF:000003">
    <property type="entry name" value="Leucine--tRNA ligase"/>
    <property type="match status" value="1"/>
</dbReference>
<dbReference type="Proteomes" id="UP000835052">
    <property type="component" value="Unassembled WGS sequence"/>
</dbReference>
<dbReference type="OrthoDB" id="15954at2759"/>
<proteinExistence type="inferred from homology"/>
<dbReference type="GO" id="GO:0005739">
    <property type="term" value="C:mitochondrion"/>
    <property type="evidence" value="ECO:0007669"/>
    <property type="project" value="TreeGrafter"/>
</dbReference>
<evidence type="ECO:0000256" key="8">
    <source>
        <dbReference type="ARBA" id="ARBA00030520"/>
    </source>
</evidence>
<evidence type="ECO:0000256" key="1">
    <source>
        <dbReference type="ARBA" id="ARBA00005594"/>
    </source>
</evidence>
<keyword evidence="14" id="KW-1185">Reference proteome</keyword>
<name>A0A8S1GSR1_9PELO</name>
<evidence type="ECO:0000256" key="4">
    <source>
        <dbReference type="ARBA" id="ARBA00022741"/>
    </source>
</evidence>
<dbReference type="PANTHER" id="PTHR43740">
    <property type="entry name" value="LEUCYL-TRNA SYNTHETASE"/>
    <property type="match status" value="1"/>
</dbReference>
<protein>
    <recommendedName>
        <fullName evidence="2">leucine--tRNA ligase</fullName>
        <ecNumber evidence="2">6.1.1.4</ecNumber>
    </recommendedName>
    <alternativeName>
        <fullName evidence="8">Leucyl-tRNA synthetase</fullName>
    </alternativeName>
</protein>
<dbReference type="PRINTS" id="PR00985">
    <property type="entry name" value="TRNASYNTHLEU"/>
</dbReference>
<comment type="caution">
    <text evidence="13">The sequence shown here is derived from an EMBL/GenBank/DDBJ whole genome shotgun (WGS) entry which is preliminary data.</text>
</comment>
<dbReference type="EC" id="6.1.1.4" evidence="2"/>
<dbReference type="InterPro" id="IPR002300">
    <property type="entry name" value="aa-tRNA-synth_Ia"/>
</dbReference>
<dbReference type="Pfam" id="PF08264">
    <property type="entry name" value="Anticodon_1"/>
    <property type="match status" value="1"/>
</dbReference>
<dbReference type="Gene3D" id="3.40.50.620">
    <property type="entry name" value="HUPs"/>
    <property type="match status" value="2"/>
</dbReference>
<dbReference type="GO" id="GO:0005524">
    <property type="term" value="F:ATP binding"/>
    <property type="evidence" value="ECO:0007669"/>
    <property type="project" value="UniProtKB-KW"/>
</dbReference>
<gene>
    <name evidence="13" type="ORF">CAUJ_LOCUS2228</name>
</gene>
<comment type="similarity">
    <text evidence="1 10">Belongs to the class-I aminoacyl-tRNA synthetase family.</text>
</comment>
<feature type="domain" description="Methionyl/Valyl/Leucyl/Isoleucyl-tRNA synthetase anticodon-binding" evidence="12">
    <location>
        <begin position="676"/>
        <end position="766"/>
    </location>
</feature>
<dbReference type="InterPro" id="IPR013155">
    <property type="entry name" value="M/V/L/I-tRNA-synth_anticd-bd"/>
</dbReference>
<evidence type="ECO:0000313" key="13">
    <source>
        <dbReference type="EMBL" id="CAD6186309.1"/>
    </source>
</evidence>
<evidence type="ECO:0000256" key="9">
    <source>
        <dbReference type="ARBA" id="ARBA00047469"/>
    </source>
</evidence>
<dbReference type="PROSITE" id="PS00178">
    <property type="entry name" value="AA_TRNA_LIGASE_I"/>
    <property type="match status" value="1"/>
</dbReference>
<evidence type="ECO:0000256" key="10">
    <source>
        <dbReference type="RuleBase" id="RU363035"/>
    </source>
</evidence>
<dbReference type="Pfam" id="PF00133">
    <property type="entry name" value="tRNA-synt_1"/>
    <property type="match status" value="2"/>
</dbReference>
<dbReference type="GO" id="GO:0004823">
    <property type="term" value="F:leucine-tRNA ligase activity"/>
    <property type="evidence" value="ECO:0007669"/>
    <property type="project" value="UniProtKB-EC"/>
</dbReference>
<organism evidence="13 14">
    <name type="scientific">Caenorhabditis auriculariae</name>
    <dbReference type="NCBI Taxonomy" id="2777116"/>
    <lineage>
        <taxon>Eukaryota</taxon>
        <taxon>Metazoa</taxon>
        <taxon>Ecdysozoa</taxon>
        <taxon>Nematoda</taxon>
        <taxon>Chromadorea</taxon>
        <taxon>Rhabditida</taxon>
        <taxon>Rhabditina</taxon>
        <taxon>Rhabditomorpha</taxon>
        <taxon>Rhabditoidea</taxon>
        <taxon>Rhabditidae</taxon>
        <taxon>Peloderinae</taxon>
        <taxon>Caenorhabditis</taxon>
    </lineage>
</organism>
<evidence type="ECO:0000256" key="7">
    <source>
        <dbReference type="ARBA" id="ARBA00023146"/>
    </source>
</evidence>
<dbReference type="InterPro" id="IPR002302">
    <property type="entry name" value="Leu-tRNA-ligase"/>
</dbReference>
<evidence type="ECO:0000256" key="5">
    <source>
        <dbReference type="ARBA" id="ARBA00022840"/>
    </source>
</evidence>
<dbReference type="Gene3D" id="1.10.730.10">
    <property type="entry name" value="Isoleucyl-tRNA Synthetase, Domain 1"/>
    <property type="match status" value="1"/>
</dbReference>